<dbReference type="EMBL" id="CP025096">
    <property type="protein sequence ID" value="AUD02592.1"/>
    <property type="molecule type" value="Genomic_DNA"/>
</dbReference>
<evidence type="ECO:0000313" key="3">
    <source>
        <dbReference type="Proteomes" id="UP000232883"/>
    </source>
</evidence>
<dbReference type="SMART" id="SM00850">
    <property type="entry name" value="LytTR"/>
    <property type="match status" value="1"/>
</dbReference>
<proteinExistence type="predicted"/>
<dbReference type="InterPro" id="IPR007492">
    <property type="entry name" value="LytTR_DNA-bd_dom"/>
</dbReference>
<accession>A0A2K8YY99</accession>
<dbReference type="OrthoDB" id="1430683at2"/>
<name>A0A2K8YY99_9BACT</name>
<dbReference type="Gene3D" id="2.40.50.1020">
    <property type="entry name" value="LytTr DNA-binding domain"/>
    <property type="match status" value="1"/>
</dbReference>
<evidence type="ECO:0000313" key="2">
    <source>
        <dbReference type="EMBL" id="AUD02592.1"/>
    </source>
</evidence>
<dbReference type="PROSITE" id="PS50930">
    <property type="entry name" value="HTH_LYTTR"/>
    <property type="match status" value="1"/>
</dbReference>
<feature type="domain" description="HTH LytTR-type" evidence="1">
    <location>
        <begin position="12"/>
        <end position="95"/>
    </location>
</feature>
<dbReference type="Proteomes" id="UP000232883">
    <property type="component" value="Chromosome"/>
</dbReference>
<dbReference type="Pfam" id="PF04397">
    <property type="entry name" value="LytTR"/>
    <property type="match status" value="1"/>
</dbReference>
<evidence type="ECO:0000259" key="1">
    <source>
        <dbReference type="PROSITE" id="PS50930"/>
    </source>
</evidence>
<dbReference type="AlphaFoldDB" id="A0A2K8YY99"/>
<keyword evidence="3" id="KW-1185">Reference proteome</keyword>
<reference evidence="2 3" key="1">
    <citation type="submission" date="2017-11" db="EMBL/GenBank/DDBJ databases">
        <title>Taxonomic description and genome sequences of Spirosoma HA7 sp. nov., isolated from pollen microhabitat of Corylus avellana.</title>
        <authorList>
            <person name="Ambika Manirajan B."/>
            <person name="Suarez C."/>
            <person name="Ratering S."/>
            <person name="Geissler-Plaum R."/>
            <person name="Cardinale M."/>
            <person name="Sylvia S."/>
        </authorList>
    </citation>
    <scope>NUCLEOTIDE SEQUENCE [LARGE SCALE GENOMIC DNA]</scope>
    <source>
        <strain evidence="2 3">HA7</strain>
    </source>
</reference>
<dbReference type="GO" id="GO:0003677">
    <property type="term" value="F:DNA binding"/>
    <property type="evidence" value="ECO:0007669"/>
    <property type="project" value="InterPro"/>
</dbReference>
<dbReference type="RefSeq" id="WP_100988309.1">
    <property type="nucleotide sequence ID" value="NZ_CP025096.1"/>
</dbReference>
<sequence>MKTIQLIGYSPPVLINSIVWLEGDANYTRIHFQDGTVKLITQSLNWFEQNLDFVRVHRSAIINQAYVAEFVQKKGRSGWVRLMDDTIIPVSRDRLDYTAIHLALANAHESPSKEA</sequence>
<dbReference type="KEGG" id="spir:CWM47_12565"/>
<organism evidence="2 3">
    <name type="scientific">Spirosoma pollinicola</name>
    <dbReference type="NCBI Taxonomy" id="2057025"/>
    <lineage>
        <taxon>Bacteria</taxon>
        <taxon>Pseudomonadati</taxon>
        <taxon>Bacteroidota</taxon>
        <taxon>Cytophagia</taxon>
        <taxon>Cytophagales</taxon>
        <taxon>Cytophagaceae</taxon>
        <taxon>Spirosoma</taxon>
    </lineage>
</organism>
<gene>
    <name evidence="2" type="ORF">CWM47_12565</name>
</gene>
<protein>
    <submittedName>
        <fullName evidence="2">LytTR family transcriptional regulator</fullName>
    </submittedName>
</protein>